<dbReference type="InterPro" id="IPR001279">
    <property type="entry name" value="Metallo-B-lactamas"/>
</dbReference>
<reference evidence="7" key="1">
    <citation type="journal article" date="2019" name="Int. J. Syst. Evol. Microbiol.">
        <title>The Global Catalogue of Microorganisms (GCM) 10K type strain sequencing project: providing services to taxonomists for standard genome sequencing and annotation.</title>
        <authorList>
            <consortium name="The Broad Institute Genomics Platform"/>
            <consortium name="The Broad Institute Genome Sequencing Center for Infectious Disease"/>
            <person name="Wu L."/>
            <person name="Ma J."/>
        </authorList>
    </citation>
    <scope>NUCLEOTIDE SEQUENCE [LARGE SCALE GENOMIC DNA]</scope>
    <source>
        <strain evidence="7">KCTC 52640</strain>
    </source>
</reference>
<evidence type="ECO:0000313" key="6">
    <source>
        <dbReference type="EMBL" id="MFC3103968.1"/>
    </source>
</evidence>
<protein>
    <submittedName>
        <fullName evidence="6">MBL fold metallo-hydrolase</fullName>
    </submittedName>
</protein>
<sequence>MSDQPTRQPANVHHLRVGDFVVTTIQDAYIQGAFALLDNIDEAEATRLHDASRRPTPPRITVNAYLLDTGDRKILIDTAYGALAGDFTPMLMDGLKTLGLAPDDIDTVLITHVHPDHVGGLIDTDDRPMFPATTVLIPSGELDYWGGDVPADASAAQTRQFAAAHRVLDAVRSQVQPLEGTEVLPGVTRVPLPGHTPHHSGYRIESNGDSLLIWGDIVHLPHIQLARPETGVIFDTDPDQASRTRRDILVEVAQSREMIAGHHIDFPGIGHVVEDGDGYRFLPHVWDPAV</sequence>
<dbReference type="Proteomes" id="UP001595462">
    <property type="component" value="Unassembled WGS sequence"/>
</dbReference>
<name>A0ABV7EMM6_9GAMM</name>
<evidence type="ECO:0000256" key="2">
    <source>
        <dbReference type="ARBA" id="ARBA00022723"/>
    </source>
</evidence>
<dbReference type="EMBL" id="JBHRSS010000003">
    <property type="protein sequence ID" value="MFC3103968.1"/>
    <property type="molecule type" value="Genomic_DNA"/>
</dbReference>
<keyword evidence="2" id="KW-0479">Metal-binding</keyword>
<dbReference type="RefSeq" id="WP_380688502.1">
    <property type="nucleotide sequence ID" value="NZ_JBHRSS010000003.1"/>
</dbReference>
<gene>
    <name evidence="6" type="ORF">ACFOSU_08690</name>
</gene>
<evidence type="ECO:0000313" key="7">
    <source>
        <dbReference type="Proteomes" id="UP001595462"/>
    </source>
</evidence>
<dbReference type="InterPro" id="IPR051013">
    <property type="entry name" value="MBL_superfamily_lactonases"/>
</dbReference>
<dbReference type="Pfam" id="PF00753">
    <property type="entry name" value="Lactamase_B"/>
    <property type="match status" value="1"/>
</dbReference>
<evidence type="ECO:0000256" key="1">
    <source>
        <dbReference type="ARBA" id="ARBA00007749"/>
    </source>
</evidence>
<dbReference type="SMART" id="SM00849">
    <property type="entry name" value="Lactamase_B"/>
    <property type="match status" value="1"/>
</dbReference>
<comment type="caution">
    <text evidence="6">The sequence shown here is derived from an EMBL/GenBank/DDBJ whole genome shotgun (WGS) entry which is preliminary data.</text>
</comment>
<keyword evidence="3" id="KW-0378">Hydrolase</keyword>
<evidence type="ECO:0000256" key="3">
    <source>
        <dbReference type="ARBA" id="ARBA00022801"/>
    </source>
</evidence>
<evidence type="ECO:0000256" key="4">
    <source>
        <dbReference type="ARBA" id="ARBA00022833"/>
    </source>
</evidence>
<keyword evidence="4" id="KW-0862">Zinc</keyword>
<dbReference type="PANTHER" id="PTHR42978:SF6">
    <property type="entry name" value="QUORUM-QUENCHING LACTONASE YTNP-RELATED"/>
    <property type="match status" value="1"/>
</dbReference>
<dbReference type="SUPFAM" id="SSF56281">
    <property type="entry name" value="Metallo-hydrolase/oxidoreductase"/>
    <property type="match status" value="1"/>
</dbReference>
<organism evidence="6 7">
    <name type="scientific">Salinisphaera aquimarina</name>
    <dbReference type="NCBI Taxonomy" id="2094031"/>
    <lineage>
        <taxon>Bacteria</taxon>
        <taxon>Pseudomonadati</taxon>
        <taxon>Pseudomonadota</taxon>
        <taxon>Gammaproteobacteria</taxon>
        <taxon>Salinisphaerales</taxon>
        <taxon>Salinisphaeraceae</taxon>
        <taxon>Salinisphaera</taxon>
    </lineage>
</organism>
<evidence type="ECO:0000259" key="5">
    <source>
        <dbReference type="SMART" id="SM00849"/>
    </source>
</evidence>
<comment type="similarity">
    <text evidence="1">Belongs to the metallo-beta-lactamase superfamily.</text>
</comment>
<dbReference type="CDD" id="cd07720">
    <property type="entry name" value="OPHC2-like_MBL-fold"/>
    <property type="match status" value="1"/>
</dbReference>
<dbReference type="InterPro" id="IPR036866">
    <property type="entry name" value="RibonucZ/Hydroxyglut_hydro"/>
</dbReference>
<proteinExistence type="inferred from homology"/>
<keyword evidence="7" id="KW-1185">Reference proteome</keyword>
<feature type="domain" description="Metallo-beta-lactamase" evidence="5">
    <location>
        <begin position="61"/>
        <end position="262"/>
    </location>
</feature>
<dbReference type="PANTHER" id="PTHR42978">
    <property type="entry name" value="QUORUM-QUENCHING LACTONASE YTNP-RELATED-RELATED"/>
    <property type="match status" value="1"/>
</dbReference>
<dbReference type="Gene3D" id="3.60.15.10">
    <property type="entry name" value="Ribonuclease Z/Hydroxyacylglutathione hydrolase-like"/>
    <property type="match status" value="1"/>
</dbReference>
<accession>A0ABV7EMM6</accession>